<evidence type="ECO:0000259" key="8">
    <source>
        <dbReference type="Pfam" id="PF01343"/>
    </source>
</evidence>
<organism evidence="9 10">
    <name type="scientific">Ohtaekwangia koreensis</name>
    <dbReference type="NCBI Taxonomy" id="688867"/>
    <lineage>
        <taxon>Bacteria</taxon>
        <taxon>Pseudomonadati</taxon>
        <taxon>Bacteroidota</taxon>
        <taxon>Cytophagia</taxon>
        <taxon>Cytophagales</taxon>
        <taxon>Fulvivirgaceae</taxon>
        <taxon>Ohtaekwangia</taxon>
    </lineage>
</organism>
<keyword evidence="6" id="KW-0472">Membrane</keyword>
<dbReference type="STRING" id="688867.SAMN05660236_1627"/>
<dbReference type="NCBIfam" id="TIGR00705">
    <property type="entry name" value="SppA_67K"/>
    <property type="match status" value="1"/>
</dbReference>
<dbReference type="NCBIfam" id="TIGR00706">
    <property type="entry name" value="SppA_dom"/>
    <property type="match status" value="1"/>
</dbReference>
<evidence type="ECO:0000256" key="2">
    <source>
        <dbReference type="ARBA" id="ARBA00008683"/>
    </source>
</evidence>
<dbReference type="PANTHER" id="PTHR33209:SF1">
    <property type="entry name" value="PEPTIDASE S49 DOMAIN-CONTAINING PROTEIN"/>
    <property type="match status" value="1"/>
</dbReference>
<evidence type="ECO:0000256" key="4">
    <source>
        <dbReference type="ARBA" id="ARBA00022801"/>
    </source>
</evidence>
<dbReference type="InterPro" id="IPR029045">
    <property type="entry name" value="ClpP/crotonase-like_dom_sf"/>
</dbReference>
<dbReference type="InterPro" id="IPR004634">
    <property type="entry name" value="Pept_S49_pIV"/>
</dbReference>
<evidence type="ECO:0000256" key="7">
    <source>
        <dbReference type="PIRSR" id="PIRSR001217-1"/>
    </source>
</evidence>
<dbReference type="PIRSF" id="PIRSF001217">
    <property type="entry name" value="Protease_4_SppA"/>
    <property type="match status" value="1"/>
</dbReference>
<evidence type="ECO:0000256" key="1">
    <source>
        <dbReference type="ARBA" id="ARBA00004370"/>
    </source>
</evidence>
<evidence type="ECO:0000313" key="10">
    <source>
        <dbReference type="Proteomes" id="UP000190961"/>
    </source>
</evidence>
<feature type="domain" description="Peptidase S49" evidence="8">
    <location>
        <begin position="367"/>
        <end position="518"/>
    </location>
</feature>
<dbReference type="GO" id="GO:0006465">
    <property type="term" value="P:signal peptide processing"/>
    <property type="evidence" value="ECO:0007669"/>
    <property type="project" value="InterPro"/>
</dbReference>
<keyword evidence="3 9" id="KW-0645">Protease</keyword>
<proteinExistence type="inferred from homology"/>
<dbReference type="CDD" id="cd07023">
    <property type="entry name" value="S49_Sppa_N_C"/>
    <property type="match status" value="1"/>
</dbReference>
<dbReference type="InterPro" id="IPR047217">
    <property type="entry name" value="S49_SppA_67K_type_N"/>
</dbReference>
<dbReference type="InterPro" id="IPR004635">
    <property type="entry name" value="Pept_S49_SppA"/>
</dbReference>
<keyword evidence="10" id="KW-1185">Reference proteome</keyword>
<comment type="similarity">
    <text evidence="2">Belongs to the peptidase S49 family.</text>
</comment>
<comment type="subcellular location">
    <subcellularLocation>
        <location evidence="1">Membrane</location>
    </subcellularLocation>
</comment>
<gene>
    <name evidence="9" type="ORF">SAMN05660236_1627</name>
</gene>
<feature type="active site" description="Nucleophile" evidence="7">
    <location>
        <position position="383"/>
    </location>
</feature>
<dbReference type="GO" id="GO:0016020">
    <property type="term" value="C:membrane"/>
    <property type="evidence" value="ECO:0007669"/>
    <property type="project" value="UniProtKB-SubCell"/>
</dbReference>
<reference evidence="9 10" key="1">
    <citation type="submission" date="2017-02" db="EMBL/GenBank/DDBJ databases">
        <authorList>
            <person name="Peterson S.W."/>
        </authorList>
    </citation>
    <scope>NUCLEOTIDE SEQUENCE [LARGE SCALE GENOMIC DNA]</scope>
    <source>
        <strain evidence="9 10">DSM 25262</strain>
    </source>
</reference>
<dbReference type="SUPFAM" id="SSF52096">
    <property type="entry name" value="ClpP/crotonase"/>
    <property type="match status" value="2"/>
</dbReference>
<keyword evidence="4" id="KW-0378">Hydrolase</keyword>
<dbReference type="Proteomes" id="UP000190961">
    <property type="component" value="Unassembled WGS sequence"/>
</dbReference>
<evidence type="ECO:0000256" key="6">
    <source>
        <dbReference type="ARBA" id="ARBA00023136"/>
    </source>
</evidence>
<evidence type="ECO:0000256" key="3">
    <source>
        <dbReference type="ARBA" id="ARBA00022670"/>
    </source>
</evidence>
<protein>
    <submittedName>
        <fullName evidence="9">Protease-4</fullName>
    </submittedName>
</protein>
<sequence>MNFWKSFFAAFLALILFTVISFILLIGVIGGITAEDEVIVADNSVLHLKLDAQITELQTENPLEGLPFSSEGPKIGLLQLKEVIKHAKDDASIKGIYLEVSYPMAGFSTIEEIRQSLLDFRKSGKWVIAYDEVMSESAYYLASAADKIYLNPEGEVEFNGLTIEISFFKRLFDKLEIKPQIFRVGEFKSAVEPFILEKMSPENRLQLTELANSIYGFTLQRISESRNIPVEKLKEISDKMLVHNAAEAKQFGLVDELLYKDQLTENLKGRLNLSESDDIKFIKYTKYRKSFSSYKSSKNEIAVIVADGTIMPGKADDQQQVIGADTFVEEIRKARTDDDIKAIVIRVNSPGGEFRASDMMWREIQLAKKAKPVIASMGDYAASGGYYMAMGCDTIVAQPHTITGSIGIFGMMFDMSGFLGNKLGITFDEVKTGEFGEMYTVSRPLTEAEKNFWQKNLNDHYDTFTGKAAEGRGISVEEIKKVASGRVWSGAQATERKLVDVLGGFDDAVRIAAEKAGVADDYKIRFYPKHKAFLEQLMTQLEENAKTDAIKSELGESYIWYQQLNKIKNYQGTQARMPFEIQLH</sequence>
<feature type="active site" description="Proton donor/acceptor" evidence="7">
    <location>
        <position position="188"/>
    </location>
</feature>
<name>A0A1T5JZG7_9BACT</name>
<dbReference type="AlphaFoldDB" id="A0A1T5JZG7"/>
<dbReference type="InterPro" id="IPR002142">
    <property type="entry name" value="Peptidase_S49"/>
</dbReference>
<dbReference type="OrthoDB" id="9764363at2"/>
<accession>A0A1T5JZG7</accession>
<evidence type="ECO:0000313" key="9">
    <source>
        <dbReference type="EMBL" id="SKC56695.1"/>
    </source>
</evidence>
<keyword evidence="5" id="KW-0720">Serine protease</keyword>
<dbReference type="CDD" id="cd07018">
    <property type="entry name" value="S49_SppA_67K_type"/>
    <property type="match status" value="1"/>
</dbReference>
<feature type="domain" description="Peptidase S49" evidence="8">
    <location>
        <begin position="120"/>
        <end position="271"/>
    </location>
</feature>
<dbReference type="PANTHER" id="PTHR33209">
    <property type="entry name" value="PROTEASE 4"/>
    <property type="match status" value="1"/>
</dbReference>
<dbReference type="Pfam" id="PF01343">
    <property type="entry name" value="Peptidase_S49"/>
    <property type="match status" value="2"/>
</dbReference>
<dbReference type="RefSeq" id="WP_079686165.1">
    <property type="nucleotide sequence ID" value="NZ_FUZU01000001.1"/>
</dbReference>
<dbReference type="EMBL" id="FUZU01000001">
    <property type="protein sequence ID" value="SKC56695.1"/>
    <property type="molecule type" value="Genomic_DNA"/>
</dbReference>
<dbReference type="GO" id="GO:0008236">
    <property type="term" value="F:serine-type peptidase activity"/>
    <property type="evidence" value="ECO:0007669"/>
    <property type="project" value="UniProtKB-KW"/>
</dbReference>
<dbReference type="InterPro" id="IPR047272">
    <property type="entry name" value="S49_SppA_C"/>
</dbReference>
<dbReference type="Gene3D" id="3.90.226.10">
    <property type="entry name" value="2-enoyl-CoA Hydratase, Chain A, domain 1"/>
    <property type="match status" value="4"/>
</dbReference>
<evidence type="ECO:0000256" key="5">
    <source>
        <dbReference type="ARBA" id="ARBA00022825"/>
    </source>
</evidence>